<evidence type="ECO:0000313" key="1">
    <source>
        <dbReference type="EMBL" id="VDP48846.1"/>
    </source>
</evidence>
<dbReference type="WBParaSite" id="SCUD_0001246201-mRNA-1">
    <property type="protein sequence ID" value="SCUD_0001246201-mRNA-1"/>
    <property type="gene ID" value="SCUD_0001246201"/>
</dbReference>
<proteinExistence type="predicted"/>
<keyword evidence="2" id="KW-1185">Reference proteome</keyword>
<dbReference type="Proteomes" id="UP000279833">
    <property type="component" value="Unassembled WGS sequence"/>
</dbReference>
<accession>A0A183KBS1</accession>
<organism evidence="3">
    <name type="scientific">Schistosoma curassoni</name>
    <dbReference type="NCBI Taxonomy" id="6186"/>
    <lineage>
        <taxon>Eukaryota</taxon>
        <taxon>Metazoa</taxon>
        <taxon>Spiralia</taxon>
        <taxon>Lophotrochozoa</taxon>
        <taxon>Platyhelminthes</taxon>
        <taxon>Trematoda</taxon>
        <taxon>Digenea</taxon>
        <taxon>Strigeidida</taxon>
        <taxon>Schistosomatoidea</taxon>
        <taxon>Schistosomatidae</taxon>
        <taxon>Schistosoma</taxon>
    </lineage>
</organism>
<dbReference type="EMBL" id="UZAK01035138">
    <property type="protein sequence ID" value="VDP48846.1"/>
    <property type="molecule type" value="Genomic_DNA"/>
</dbReference>
<reference evidence="1 2" key="2">
    <citation type="submission" date="2018-11" db="EMBL/GenBank/DDBJ databases">
        <authorList>
            <consortium name="Pathogen Informatics"/>
        </authorList>
    </citation>
    <scope>NUCLEOTIDE SEQUENCE [LARGE SCALE GENOMIC DNA]</scope>
    <source>
        <strain evidence="1">Dakar</strain>
        <strain evidence="2">Dakar, Senegal</strain>
    </source>
</reference>
<reference evidence="3" key="1">
    <citation type="submission" date="2016-06" db="UniProtKB">
        <authorList>
            <consortium name="WormBaseParasite"/>
        </authorList>
    </citation>
    <scope>IDENTIFICATION</scope>
</reference>
<dbReference type="AlphaFoldDB" id="A0A183KBS1"/>
<evidence type="ECO:0000313" key="2">
    <source>
        <dbReference type="Proteomes" id="UP000279833"/>
    </source>
</evidence>
<sequence length="108" mass="11880">LSETRTTSEKKEGKVITNIEEQQITWVEHFKELLNRPAPLNSSNVETEPTDLSIDVGSPTTEEITMAIRQIKSNKADGTDNIPAGALKADASLTAKIPHILFSMIFES</sequence>
<protein>
    <submittedName>
        <fullName evidence="3">Reverse transcriptase domain-containing protein</fullName>
    </submittedName>
</protein>
<gene>
    <name evidence="1" type="ORF">SCUD_LOCUS12459</name>
</gene>
<name>A0A183KBS1_9TREM</name>
<evidence type="ECO:0000313" key="3">
    <source>
        <dbReference type="WBParaSite" id="SCUD_0001246201-mRNA-1"/>
    </source>
</evidence>